<dbReference type="GO" id="GO:0016747">
    <property type="term" value="F:acyltransferase activity, transferring groups other than amino-acyl groups"/>
    <property type="evidence" value="ECO:0007669"/>
    <property type="project" value="TreeGrafter"/>
</dbReference>
<feature type="signal peptide" evidence="1">
    <location>
        <begin position="1"/>
        <end position="20"/>
    </location>
</feature>
<evidence type="ECO:0000256" key="1">
    <source>
        <dbReference type="SAM" id="SignalP"/>
    </source>
</evidence>
<keyword evidence="3" id="KW-1185">Reference proteome</keyword>
<accession>A0A370I4X0</accession>
<dbReference type="InterPro" id="IPR050583">
    <property type="entry name" value="Mycobacterial_A85_antigen"/>
</dbReference>
<evidence type="ECO:0000313" key="2">
    <source>
        <dbReference type="EMBL" id="RDI64384.1"/>
    </source>
</evidence>
<dbReference type="GO" id="GO:0016787">
    <property type="term" value="F:hydrolase activity"/>
    <property type="evidence" value="ECO:0007669"/>
    <property type="project" value="UniProtKB-KW"/>
</dbReference>
<dbReference type="EMBL" id="QQBC01000008">
    <property type="protein sequence ID" value="RDI64384.1"/>
    <property type="molecule type" value="Genomic_DNA"/>
</dbReference>
<sequence length="353" mass="37482">MVTGLLLGVLSSFGAGAATAEPTAVLDSIFTGAVADDGSRIVDGEQIDDHSVRLQVYSAAMDKTFPVEIQRPGDTSQPRPSLYLLSGLDAGESVASWQAQTDVRQFLSDRNVNLILPIGGKASYYTDWINDDPTLGRNKWRTYLTEELPPLMDAALGTNGVNGIAGISTSGTSVLALPIAKPGLYKVAASYSGCAQTSDPTGTYFVRTAVAAGGGDPTNMWGPPGSPEWVANDPYVHAEELRGVELYLSSGTGRPGKYDTIEGREEQLGDGRTQIDGKTNQLGPLGLVNQILVGGTIESATSYCTHRMADKLASLDIPATVHYSAGTHSWGYWQDEFKNSWPTLAHGLGLPEE</sequence>
<dbReference type="Gene3D" id="3.40.50.1820">
    <property type="entry name" value="alpha/beta hydrolase"/>
    <property type="match status" value="1"/>
</dbReference>
<dbReference type="SUPFAM" id="SSF53474">
    <property type="entry name" value="alpha/beta-Hydrolases"/>
    <property type="match status" value="1"/>
</dbReference>
<comment type="caution">
    <text evidence="2">The sequence shown here is derived from an EMBL/GenBank/DDBJ whole genome shotgun (WGS) entry which is preliminary data.</text>
</comment>
<dbReference type="PANTHER" id="PTHR48098:SF1">
    <property type="entry name" value="DIACYLGLYCEROL ACYLTRANSFERASE_MYCOLYLTRANSFERASE AG85A"/>
    <property type="match status" value="1"/>
</dbReference>
<dbReference type="InterPro" id="IPR029058">
    <property type="entry name" value="AB_hydrolase_fold"/>
</dbReference>
<dbReference type="Proteomes" id="UP000254869">
    <property type="component" value="Unassembled WGS sequence"/>
</dbReference>
<reference evidence="2 3" key="1">
    <citation type="submission" date="2018-07" db="EMBL/GenBank/DDBJ databases">
        <title>Genomic Encyclopedia of Type Strains, Phase IV (KMG-IV): sequencing the most valuable type-strain genomes for metagenomic binning, comparative biology and taxonomic classification.</title>
        <authorList>
            <person name="Goeker M."/>
        </authorList>
    </citation>
    <scope>NUCLEOTIDE SEQUENCE [LARGE SCALE GENOMIC DNA]</scope>
    <source>
        <strain evidence="2 3">DSM 44290</strain>
    </source>
</reference>
<dbReference type="Pfam" id="PF00756">
    <property type="entry name" value="Esterase"/>
    <property type="match status" value="1"/>
</dbReference>
<protein>
    <submittedName>
        <fullName evidence="2">S-formylglutathione hydrolase FrmB</fullName>
    </submittedName>
</protein>
<dbReference type="STRING" id="1210086.GCA_001613105_02789"/>
<feature type="chain" id="PRO_5016720926" evidence="1">
    <location>
        <begin position="21"/>
        <end position="353"/>
    </location>
</feature>
<dbReference type="PANTHER" id="PTHR48098">
    <property type="entry name" value="ENTEROCHELIN ESTERASE-RELATED"/>
    <property type="match status" value="1"/>
</dbReference>
<keyword evidence="2" id="KW-0378">Hydrolase</keyword>
<name>A0A370I4X0_9NOCA</name>
<proteinExistence type="predicted"/>
<gene>
    <name evidence="2" type="ORF">DFR76_108217</name>
</gene>
<evidence type="ECO:0000313" key="3">
    <source>
        <dbReference type="Proteomes" id="UP000254869"/>
    </source>
</evidence>
<organism evidence="2 3">
    <name type="scientific">Nocardia pseudobrasiliensis</name>
    <dbReference type="NCBI Taxonomy" id="45979"/>
    <lineage>
        <taxon>Bacteria</taxon>
        <taxon>Bacillati</taxon>
        <taxon>Actinomycetota</taxon>
        <taxon>Actinomycetes</taxon>
        <taxon>Mycobacteriales</taxon>
        <taxon>Nocardiaceae</taxon>
        <taxon>Nocardia</taxon>
    </lineage>
</organism>
<dbReference type="AlphaFoldDB" id="A0A370I4X0"/>
<keyword evidence="1" id="KW-0732">Signal</keyword>
<dbReference type="InterPro" id="IPR000801">
    <property type="entry name" value="Esterase-like"/>
</dbReference>